<dbReference type="InterPro" id="IPR023365">
    <property type="entry name" value="Sortase_dom-sf"/>
</dbReference>
<feature type="region of interest" description="Disordered" evidence="3">
    <location>
        <begin position="1"/>
        <end position="25"/>
    </location>
</feature>
<evidence type="ECO:0000256" key="1">
    <source>
        <dbReference type="ARBA" id="ARBA00022801"/>
    </source>
</evidence>
<feature type="transmembrane region" description="Helical" evidence="4">
    <location>
        <begin position="33"/>
        <end position="56"/>
    </location>
</feature>
<evidence type="ECO:0000256" key="4">
    <source>
        <dbReference type="SAM" id="Phobius"/>
    </source>
</evidence>
<dbReference type="Proteomes" id="UP000587396">
    <property type="component" value="Unassembled WGS sequence"/>
</dbReference>
<dbReference type="InterPro" id="IPR005754">
    <property type="entry name" value="Sortase"/>
</dbReference>
<dbReference type="RefSeq" id="WP_185905692.1">
    <property type="nucleotide sequence ID" value="NZ_JACMSE010000008.1"/>
</dbReference>
<dbReference type="Gene3D" id="2.40.260.10">
    <property type="entry name" value="Sortase"/>
    <property type="match status" value="1"/>
</dbReference>
<evidence type="ECO:0000256" key="2">
    <source>
        <dbReference type="PIRSR" id="PIRSR605754-1"/>
    </source>
</evidence>
<keyword evidence="6" id="KW-1185">Reference proteome</keyword>
<gene>
    <name evidence="5" type="ORF">H7313_11330</name>
</gene>
<evidence type="ECO:0000256" key="3">
    <source>
        <dbReference type="SAM" id="MobiDB-lite"/>
    </source>
</evidence>
<keyword evidence="1" id="KW-0378">Hydrolase</keyword>
<proteinExistence type="predicted"/>
<evidence type="ECO:0000313" key="5">
    <source>
        <dbReference type="EMBL" id="MBC2889929.1"/>
    </source>
</evidence>
<dbReference type="Pfam" id="PF04203">
    <property type="entry name" value="Sortase"/>
    <property type="match status" value="1"/>
</dbReference>
<feature type="compositionally biased region" description="Basic and acidic residues" evidence="3">
    <location>
        <begin position="1"/>
        <end position="15"/>
    </location>
</feature>
<dbReference type="EMBL" id="JACMSE010000008">
    <property type="protein sequence ID" value="MBC2889929.1"/>
    <property type="molecule type" value="Genomic_DNA"/>
</dbReference>
<reference evidence="5 6" key="1">
    <citation type="submission" date="2020-08" db="EMBL/GenBank/DDBJ databases">
        <authorList>
            <person name="Liu C."/>
            <person name="Sun Q."/>
        </authorList>
    </citation>
    <scope>NUCLEOTIDE SEQUENCE [LARGE SCALE GENOMIC DNA]</scope>
    <source>
        <strain evidence="5 6">N22</strain>
    </source>
</reference>
<dbReference type="InterPro" id="IPR009835">
    <property type="entry name" value="SrtB"/>
</dbReference>
<dbReference type="AlphaFoldDB" id="A0A842JL60"/>
<keyword evidence="4" id="KW-0812">Transmembrane</keyword>
<evidence type="ECO:0000313" key="6">
    <source>
        <dbReference type="Proteomes" id="UP000587396"/>
    </source>
</evidence>
<protein>
    <submittedName>
        <fullName evidence="5">Class B sortase</fullName>
    </submittedName>
</protein>
<organism evidence="5 6">
    <name type="scientific">Gordonibacter massiliensis</name>
    <name type="common">ex Traore et al. 2017</name>
    <dbReference type="NCBI Taxonomy" id="1841863"/>
    <lineage>
        <taxon>Bacteria</taxon>
        <taxon>Bacillati</taxon>
        <taxon>Actinomycetota</taxon>
        <taxon>Coriobacteriia</taxon>
        <taxon>Eggerthellales</taxon>
        <taxon>Eggerthellaceae</taxon>
        <taxon>Gordonibacter</taxon>
    </lineage>
</organism>
<dbReference type="GO" id="GO:0016787">
    <property type="term" value="F:hydrolase activity"/>
    <property type="evidence" value="ECO:0007669"/>
    <property type="project" value="UniProtKB-KW"/>
</dbReference>
<feature type="active site" description="Acyl-thioester intermediate" evidence="2">
    <location>
        <position position="261"/>
    </location>
</feature>
<dbReference type="SUPFAM" id="SSF63817">
    <property type="entry name" value="Sortase"/>
    <property type="match status" value="1"/>
</dbReference>
<accession>A0A842JL60</accession>
<comment type="caution">
    <text evidence="5">The sequence shown here is derived from an EMBL/GenBank/DDBJ whole genome shotgun (WGS) entry which is preliminary data.</text>
</comment>
<name>A0A842JL60_9ACTN</name>
<feature type="active site" description="Proton donor/acceptor" evidence="2">
    <location>
        <position position="164"/>
    </location>
</feature>
<sequence>MPKAPTDLRNDDLQPKHAKPAGSPEAKKKKRSIVVLTVVLIILLCGVAAGCGYLIWQQHELDRAAEEIKNTPEPIMEQPVDDAPDNRVENPIDFTSLKQENPDIYSWIYIPHTDVNLPVLQSATNDFLYLDHNKDGEYAVEGAIYTEMANNTDFSDPVTVLYGHNLQNGTMFSTLHYFENEDFFNENDTMYIYTPGHVLTYRIVSAYLYDDRHILNSYDFSNPAVLQEYFDFVMHPDSLLVNTRTDTELSIDDKIVQLSTCMSDTNHTSSRYIVTGVLIDDQPTY</sequence>
<dbReference type="CDD" id="cd05826">
    <property type="entry name" value="Sortase_B"/>
    <property type="match status" value="1"/>
</dbReference>
<keyword evidence="4" id="KW-1133">Transmembrane helix</keyword>
<keyword evidence="4" id="KW-0472">Membrane</keyword>